<proteinExistence type="predicted"/>
<keyword evidence="2" id="KW-1185">Reference proteome</keyword>
<dbReference type="EMBL" id="OOIQ01000002">
    <property type="protein sequence ID" value="SPO43641.1"/>
    <property type="molecule type" value="Genomic_DNA"/>
</dbReference>
<dbReference type="AlphaFoldDB" id="A0A5C3FJF2"/>
<evidence type="ECO:0000313" key="2">
    <source>
        <dbReference type="Proteomes" id="UP000325008"/>
    </source>
</evidence>
<organism evidence="1 2">
    <name type="scientific">Pseudozyma antarctica</name>
    <name type="common">Yeast</name>
    <name type="synonym">Candida antarctica</name>
    <dbReference type="NCBI Taxonomy" id="84753"/>
    <lineage>
        <taxon>Eukaryota</taxon>
        <taxon>Fungi</taxon>
        <taxon>Dikarya</taxon>
        <taxon>Basidiomycota</taxon>
        <taxon>Ustilaginomycotina</taxon>
        <taxon>Ustilaginomycetes</taxon>
        <taxon>Ustilaginales</taxon>
        <taxon>Ustilaginaceae</taxon>
        <taxon>Moesziomyces</taxon>
    </lineage>
</organism>
<reference evidence="1" key="1">
    <citation type="submission" date="2018-03" db="EMBL/GenBank/DDBJ databases">
        <authorList>
            <person name="Guldener U."/>
        </authorList>
    </citation>
    <scope>NUCLEOTIDE SEQUENCE [LARGE SCALE GENOMIC DNA]</scope>
    <source>
        <strain evidence="1">ATCC34888</strain>
    </source>
</reference>
<name>A0A5C3FJF2_PSEA2</name>
<sequence>MTCVRHAPRIQIERSPNPSPRWALGIGELGFYFAQRSALGIRSLSRNTGSVVPRVSNRQMPGVRMEEMPRGKTSLVAELAKLGKVRPDRAGMFGGTNAAPSDVSLSHIEPACDGHLGLLVGRRSIHRTYSTDGPCRAHVIPRADADPS</sequence>
<evidence type="ECO:0000313" key="1">
    <source>
        <dbReference type="EMBL" id="SPO43641.1"/>
    </source>
</evidence>
<comment type="caution">
    <text evidence="1">The sequence shown here is derived from an EMBL/GenBank/DDBJ whole genome shotgun (WGS) entry which is preliminary data.</text>
</comment>
<protein>
    <submittedName>
        <fullName evidence="1">Uncharacterized protein</fullName>
    </submittedName>
</protein>
<dbReference type="Proteomes" id="UP000325008">
    <property type="component" value="Unassembled WGS sequence"/>
</dbReference>
<accession>A0A5C3FJF2</accession>
<gene>
    <name evidence="1" type="ORF">PSANT_01326</name>
</gene>